<gene>
    <name evidence="2" type="ORF">ABT39_MTgene4887</name>
</gene>
<evidence type="ECO:0000256" key="1">
    <source>
        <dbReference type="SAM" id="MobiDB-lite"/>
    </source>
</evidence>
<organism evidence="2">
    <name type="scientific">Picea glauca</name>
    <name type="common">White spruce</name>
    <name type="synonym">Pinus glauca</name>
    <dbReference type="NCBI Taxonomy" id="3330"/>
    <lineage>
        <taxon>Eukaryota</taxon>
        <taxon>Viridiplantae</taxon>
        <taxon>Streptophyta</taxon>
        <taxon>Embryophyta</taxon>
        <taxon>Tracheophyta</taxon>
        <taxon>Spermatophyta</taxon>
        <taxon>Pinopsida</taxon>
        <taxon>Pinidae</taxon>
        <taxon>Conifers I</taxon>
        <taxon>Pinales</taxon>
        <taxon>Pinaceae</taxon>
        <taxon>Picea</taxon>
    </lineage>
</organism>
<feature type="region of interest" description="Disordered" evidence="1">
    <location>
        <begin position="57"/>
        <end position="81"/>
    </location>
</feature>
<dbReference type="EMBL" id="LKAM01000006">
    <property type="protein sequence ID" value="KUM47892.1"/>
    <property type="molecule type" value="Genomic_DNA"/>
</dbReference>
<keyword evidence="2" id="KW-0496">Mitochondrion</keyword>
<comment type="caution">
    <text evidence="2">The sequence shown here is derived from an EMBL/GenBank/DDBJ whole genome shotgun (WGS) entry which is preliminary data.</text>
</comment>
<geneLocation type="mitochondrion" evidence="2"/>
<evidence type="ECO:0000313" key="2">
    <source>
        <dbReference type="EMBL" id="KUM47892.1"/>
    </source>
</evidence>
<feature type="compositionally biased region" description="Low complexity" evidence="1">
    <location>
        <begin position="57"/>
        <end position="71"/>
    </location>
</feature>
<protein>
    <submittedName>
        <fullName evidence="2">Uncharacterized protein</fullName>
    </submittedName>
</protein>
<dbReference type="AlphaFoldDB" id="A0A101LYW9"/>
<name>A0A101LYW9_PICGL</name>
<sequence>MSSVQAPFNPLSPAILDAHSVNAQDIQEGPNLQETILIPRLQDPIQLTLRVGPGYTDTATAATTTTDTAADTDTDKPHSIY</sequence>
<reference evidence="2" key="1">
    <citation type="journal article" date="2015" name="Genome Biol. Evol.">
        <title>Organellar Genomes of White Spruce (Picea glauca): Assembly and Annotation.</title>
        <authorList>
            <person name="Jackman S.D."/>
            <person name="Warren R.L."/>
            <person name="Gibb E.A."/>
            <person name="Vandervalk B.P."/>
            <person name="Mohamadi H."/>
            <person name="Chu J."/>
            <person name="Raymond A."/>
            <person name="Pleasance S."/>
            <person name="Coope R."/>
            <person name="Wildung M.R."/>
            <person name="Ritland C.E."/>
            <person name="Bousquet J."/>
            <person name="Jones S.J."/>
            <person name="Bohlmann J."/>
            <person name="Birol I."/>
        </authorList>
    </citation>
    <scope>NUCLEOTIDE SEQUENCE [LARGE SCALE GENOMIC DNA]</scope>
    <source>
        <tissue evidence="2">Flushing bud</tissue>
    </source>
</reference>
<accession>A0A101LYW9</accession>
<proteinExistence type="predicted"/>